<dbReference type="PRINTS" id="PR00081">
    <property type="entry name" value="GDHRDH"/>
</dbReference>
<dbReference type="PANTHER" id="PTHR42879">
    <property type="entry name" value="3-OXOACYL-(ACYL-CARRIER-PROTEIN) REDUCTASE"/>
    <property type="match status" value="1"/>
</dbReference>
<accession>A0A383BYG8</accession>
<comment type="similarity">
    <text evidence="1">Belongs to the short-chain dehydrogenases/reductases (SDR) family.</text>
</comment>
<dbReference type="PANTHER" id="PTHR42879:SF2">
    <property type="entry name" value="3-OXOACYL-[ACYL-CARRIER-PROTEIN] REDUCTASE FABG"/>
    <property type="match status" value="1"/>
</dbReference>
<gene>
    <name evidence="2" type="ORF">METZ01_LOCUS478061</name>
</gene>
<feature type="non-terminal residue" evidence="2">
    <location>
        <position position="168"/>
    </location>
</feature>
<dbReference type="InterPro" id="IPR050259">
    <property type="entry name" value="SDR"/>
</dbReference>
<dbReference type="Gene3D" id="3.40.50.720">
    <property type="entry name" value="NAD(P)-binding Rossmann-like Domain"/>
    <property type="match status" value="1"/>
</dbReference>
<dbReference type="Pfam" id="PF00106">
    <property type="entry name" value="adh_short"/>
    <property type="match status" value="1"/>
</dbReference>
<dbReference type="InterPro" id="IPR036291">
    <property type="entry name" value="NAD(P)-bd_dom_sf"/>
</dbReference>
<sequence>MADYAIVTGGSQGIGLAICRRLIQDGLTPIIFDRVVPKDSSLGEFRAVELSDLDATAAALDWALGLGPVGHLINNVGVVMPALLENTSLEDFDDLMALNVRCAIQCTQAVAPGMRKRQIGRIVNIASRAALGKALRTNYSASKAALIGLTRTWSLELAADGITVNCIC</sequence>
<dbReference type="PROSITE" id="PS00061">
    <property type="entry name" value="ADH_SHORT"/>
    <property type="match status" value="1"/>
</dbReference>
<evidence type="ECO:0000313" key="2">
    <source>
        <dbReference type="EMBL" id="SVE25207.1"/>
    </source>
</evidence>
<dbReference type="InterPro" id="IPR002347">
    <property type="entry name" value="SDR_fam"/>
</dbReference>
<dbReference type="AlphaFoldDB" id="A0A383BYG8"/>
<reference evidence="2" key="1">
    <citation type="submission" date="2018-05" db="EMBL/GenBank/DDBJ databases">
        <authorList>
            <person name="Lanie J.A."/>
            <person name="Ng W.-L."/>
            <person name="Kazmierczak K.M."/>
            <person name="Andrzejewski T.M."/>
            <person name="Davidsen T.M."/>
            <person name="Wayne K.J."/>
            <person name="Tettelin H."/>
            <person name="Glass J.I."/>
            <person name="Rusch D."/>
            <person name="Podicherti R."/>
            <person name="Tsui H.-C.T."/>
            <person name="Winkler M.E."/>
        </authorList>
    </citation>
    <scope>NUCLEOTIDE SEQUENCE</scope>
</reference>
<name>A0A383BYG8_9ZZZZ</name>
<proteinExistence type="inferred from homology"/>
<evidence type="ECO:0008006" key="3">
    <source>
        <dbReference type="Google" id="ProtNLM"/>
    </source>
</evidence>
<dbReference type="EMBL" id="UINC01204469">
    <property type="protein sequence ID" value="SVE25207.1"/>
    <property type="molecule type" value="Genomic_DNA"/>
</dbReference>
<dbReference type="GO" id="GO:0032787">
    <property type="term" value="P:monocarboxylic acid metabolic process"/>
    <property type="evidence" value="ECO:0007669"/>
    <property type="project" value="UniProtKB-ARBA"/>
</dbReference>
<organism evidence="2">
    <name type="scientific">marine metagenome</name>
    <dbReference type="NCBI Taxonomy" id="408172"/>
    <lineage>
        <taxon>unclassified sequences</taxon>
        <taxon>metagenomes</taxon>
        <taxon>ecological metagenomes</taxon>
    </lineage>
</organism>
<evidence type="ECO:0000256" key="1">
    <source>
        <dbReference type="ARBA" id="ARBA00006484"/>
    </source>
</evidence>
<dbReference type="SUPFAM" id="SSF51735">
    <property type="entry name" value="NAD(P)-binding Rossmann-fold domains"/>
    <property type="match status" value="1"/>
</dbReference>
<dbReference type="PRINTS" id="PR00080">
    <property type="entry name" value="SDRFAMILY"/>
</dbReference>
<dbReference type="InterPro" id="IPR020904">
    <property type="entry name" value="Sc_DH/Rdtase_CS"/>
</dbReference>
<protein>
    <recommendedName>
        <fullName evidence="3">Short-chain dehydrogenase/reductase SDR</fullName>
    </recommendedName>
</protein>